<sequence length="280" mass="31739">MEVLPIPRDDIKEAIDDVIKERGLDVITSTIIRNYLKEKFDKDFTSFKKQIDEITREQIEKVMAKNKANKEQSDSEKDNGNQSGSSLSDSDVEDKAPPTKAPEVKATKERRRKVTPDVDSDDDLMTKVKRRRGAQTTTTRKTKSKAPRKAGNSAFSRVFYCTEDLQAITGKPYMRRCDVVKSMWKYIDANNLKNPKNKRMINCDENLKKIFKKANFLGFGMMSVLTNHILDPNELGGDHVELANEAKKLLIEELNKDIINDNADGEFVNKGKDGDASDSD</sequence>
<dbReference type="InterPro" id="IPR019835">
    <property type="entry name" value="SWIB_domain"/>
</dbReference>
<evidence type="ECO:0008006" key="6">
    <source>
        <dbReference type="Google" id="ProtNLM"/>
    </source>
</evidence>
<dbReference type="InterPro" id="IPR003121">
    <property type="entry name" value="SWIB_MDM2_domain"/>
</dbReference>
<accession>A0AAF3E8C1</accession>
<feature type="domain" description="DEK-C" evidence="3">
    <location>
        <begin position="5"/>
        <end position="60"/>
    </location>
</feature>
<dbReference type="Proteomes" id="UP000887575">
    <property type="component" value="Unassembled WGS sequence"/>
</dbReference>
<evidence type="ECO:0000259" key="3">
    <source>
        <dbReference type="PROSITE" id="PS51998"/>
    </source>
</evidence>
<evidence type="ECO:0000259" key="2">
    <source>
        <dbReference type="PROSITE" id="PS51925"/>
    </source>
</evidence>
<evidence type="ECO:0000313" key="4">
    <source>
        <dbReference type="Proteomes" id="UP000887575"/>
    </source>
</evidence>
<dbReference type="AlphaFoldDB" id="A0AAF3E8C1"/>
<dbReference type="PROSITE" id="PS51998">
    <property type="entry name" value="DEK_C"/>
    <property type="match status" value="1"/>
</dbReference>
<feature type="region of interest" description="Disordered" evidence="1">
    <location>
        <begin position="64"/>
        <end position="150"/>
    </location>
</feature>
<dbReference type="SUPFAM" id="SSF47592">
    <property type="entry name" value="SWIB/MDM2 domain"/>
    <property type="match status" value="1"/>
</dbReference>
<dbReference type="InterPro" id="IPR036885">
    <property type="entry name" value="SWIB_MDM2_dom_sf"/>
</dbReference>
<evidence type="ECO:0000256" key="1">
    <source>
        <dbReference type="SAM" id="MobiDB-lite"/>
    </source>
</evidence>
<feature type="domain" description="DM2" evidence="2">
    <location>
        <begin position="154"/>
        <end position="232"/>
    </location>
</feature>
<dbReference type="WBParaSite" id="MBELARI_LOCUS10162">
    <property type="protein sequence ID" value="MBELARI_LOCUS10162"/>
    <property type="gene ID" value="MBELARI_LOCUS10162"/>
</dbReference>
<dbReference type="CDD" id="cd10567">
    <property type="entry name" value="SWIB-MDM2_like"/>
    <property type="match status" value="1"/>
</dbReference>
<feature type="compositionally biased region" description="Polar residues" evidence="1">
    <location>
        <begin position="80"/>
        <end position="89"/>
    </location>
</feature>
<dbReference type="PROSITE" id="PS51925">
    <property type="entry name" value="SWIB_MDM2"/>
    <property type="match status" value="1"/>
</dbReference>
<evidence type="ECO:0000313" key="5">
    <source>
        <dbReference type="WBParaSite" id="MBELARI_LOCUS10162"/>
    </source>
</evidence>
<protein>
    <recommendedName>
        <fullName evidence="6">DM2 domain-containing protein</fullName>
    </recommendedName>
</protein>
<dbReference type="Gene3D" id="1.10.245.10">
    <property type="entry name" value="SWIB/MDM2 domain"/>
    <property type="match status" value="1"/>
</dbReference>
<dbReference type="SMART" id="SM00151">
    <property type="entry name" value="SWIB"/>
    <property type="match status" value="1"/>
</dbReference>
<dbReference type="InterPro" id="IPR014876">
    <property type="entry name" value="DEK_C"/>
</dbReference>
<organism evidence="4 5">
    <name type="scientific">Mesorhabditis belari</name>
    <dbReference type="NCBI Taxonomy" id="2138241"/>
    <lineage>
        <taxon>Eukaryota</taxon>
        <taxon>Metazoa</taxon>
        <taxon>Ecdysozoa</taxon>
        <taxon>Nematoda</taxon>
        <taxon>Chromadorea</taxon>
        <taxon>Rhabditida</taxon>
        <taxon>Rhabditina</taxon>
        <taxon>Rhabditomorpha</taxon>
        <taxon>Rhabditoidea</taxon>
        <taxon>Rhabditidae</taxon>
        <taxon>Mesorhabditinae</taxon>
        <taxon>Mesorhabditis</taxon>
    </lineage>
</organism>
<dbReference type="Pfam" id="PF02201">
    <property type="entry name" value="SWIB"/>
    <property type="match status" value="1"/>
</dbReference>
<name>A0AAF3E8C1_9BILA</name>
<dbReference type="SUPFAM" id="SSF109715">
    <property type="entry name" value="DEK C-terminal domain"/>
    <property type="match status" value="1"/>
</dbReference>
<reference evidence="5" key="1">
    <citation type="submission" date="2024-02" db="UniProtKB">
        <authorList>
            <consortium name="WormBaseParasite"/>
        </authorList>
    </citation>
    <scope>IDENTIFICATION</scope>
</reference>
<feature type="compositionally biased region" description="Basic and acidic residues" evidence="1">
    <location>
        <begin position="93"/>
        <end position="107"/>
    </location>
</feature>
<proteinExistence type="predicted"/>
<feature type="compositionally biased region" description="Basic and acidic residues" evidence="1">
    <location>
        <begin position="64"/>
        <end position="79"/>
    </location>
</feature>
<keyword evidence="4" id="KW-1185">Reference proteome</keyword>
<dbReference type="Pfam" id="PF08766">
    <property type="entry name" value="DEK_C"/>
    <property type="match status" value="1"/>
</dbReference>
<dbReference type="PANTHER" id="PTHR13844">
    <property type="entry name" value="SWI/SNF-RELATED MATRIX-ASSOCIATED ACTIN-DEPENDENT REGULATOR OF CHROMATIN SUBFAMILY D"/>
    <property type="match status" value="1"/>
</dbReference>